<name>A0ABP1WVU2_9VIBR</name>
<evidence type="ECO:0000313" key="1">
    <source>
        <dbReference type="EMBL" id="CDT33221.1"/>
    </source>
</evidence>
<accession>A0ABP1WVU2</accession>
<keyword evidence="2" id="KW-1185">Reference proteome</keyword>
<sequence>MVTHRNADSLTIGVQFRSNLMDSGNFIQKNPIKNNLYRIF</sequence>
<dbReference type="EMBL" id="CCJX01000103">
    <property type="protein sequence ID" value="CDT33221.1"/>
    <property type="molecule type" value="Genomic_DNA"/>
</dbReference>
<evidence type="ECO:0000313" key="2">
    <source>
        <dbReference type="Proteomes" id="UP000049077"/>
    </source>
</evidence>
<protein>
    <submittedName>
        <fullName evidence="1">Uncharacterized protein</fullName>
    </submittedName>
</protein>
<reference evidence="1 2" key="1">
    <citation type="submission" date="2014-06" db="EMBL/GenBank/DDBJ databases">
        <authorList>
            <person name="Le Roux F."/>
        </authorList>
    </citation>
    <scope>NUCLEOTIDE SEQUENCE [LARGE SCALE GENOMIC DNA]</scope>
    <source>
        <strain evidence="1 2">J5-4</strain>
    </source>
</reference>
<organism evidence="1 2">
    <name type="scientific">Vibrio crassostreae</name>
    <dbReference type="NCBI Taxonomy" id="246167"/>
    <lineage>
        <taxon>Bacteria</taxon>
        <taxon>Pseudomonadati</taxon>
        <taxon>Pseudomonadota</taxon>
        <taxon>Gammaproteobacteria</taxon>
        <taxon>Vibrionales</taxon>
        <taxon>Vibrionaceae</taxon>
        <taxon>Vibrio</taxon>
    </lineage>
</organism>
<proteinExistence type="predicted"/>
<comment type="caution">
    <text evidence="1">The sequence shown here is derived from an EMBL/GenBank/DDBJ whole genome shotgun (WGS) entry which is preliminary data.</text>
</comment>
<gene>
    <name evidence="1" type="ORF">VCR4J5_200120</name>
</gene>
<dbReference type="Proteomes" id="UP000049077">
    <property type="component" value="Unassembled WGS sequence"/>
</dbReference>